<keyword evidence="4" id="KW-0808">Transferase</keyword>
<gene>
    <name evidence="14" type="primary">LOC107217022</name>
</gene>
<dbReference type="InterPro" id="IPR050339">
    <property type="entry name" value="CC_SR_Kinase"/>
</dbReference>
<dbReference type="Gene3D" id="1.10.510.10">
    <property type="entry name" value="Transferase(Phosphotransferase) domain 1"/>
    <property type="match status" value="1"/>
</dbReference>
<evidence type="ECO:0000313" key="13">
    <source>
        <dbReference type="Proteomes" id="UP000829291"/>
    </source>
</evidence>
<dbReference type="Proteomes" id="UP000829291">
    <property type="component" value="Chromosome 2"/>
</dbReference>
<evidence type="ECO:0000256" key="8">
    <source>
        <dbReference type="ARBA" id="ARBA00037982"/>
    </source>
</evidence>
<keyword evidence="5" id="KW-0547">Nucleotide-binding</keyword>
<feature type="compositionally biased region" description="Acidic residues" evidence="11">
    <location>
        <begin position="342"/>
        <end position="358"/>
    </location>
</feature>
<evidence type="ECO:0000256" key="6">
    <source>
        <dbReference type="ARBA" id="ARBA00022777"/>
    </source>
</evidence>
<feature type="region of interest" description="Disordered" evidence="11">
    <location>
        <begin position="245"/>
        <end position="264"/>
    </location>
</feature>
<dbReference type="AlphaFoldDB" id="A0A6J0B6Q9"/>
<dbReference type="InterPro" id="IPR000719">
    <property type="entry name" value="Prot_kinase_dom"/>
</dbReference>
<dbReference type="PROSITE" id="PS00108">
    <property type="entry name" value="PROTEIN_KINASE_ST"/>
    <property type="match status" value="1"/>
</dbReference>
<dbReference type="InterPro" id="IPR008271">
    <property type="entry name" value="Ser/Thr_kinase_AS"/>
</dbReference>
<keyword evidence="3" id="KW-0597">Phosphoprotein</keyword>
<evidence type="ECO:0000256" key="9">
    <source>
        <dbReference type="ARBA" id="ARBA00042914"/>
    </source>
</evidence>
<protein>
    <recommendedName>
        <fullName evidence="1">non-specific serine/threonine protein kinase</fullName>
        <ecNumber evidence="1">2.7.11.1</ecNumber>
    </recommendedName>
    <alternativeName>
        <fullName evidence="9">Heme-regulated eukaryotic initiation factor eIF-2-alpha kinase</fullName>
    </alternativeName>
</protein>
<dbReference type="GO" id="GO:0005524">
    <property type="term" value="F:ATP binding"/>
    <property type="evidence" value="ECO:0007669"/>
    <property type="project" value="UniProtKB-KW"/>
</dbReference>
<evidence type="ECO:0000256" key="11">
    <source>
        <dbReference type="SAM" id="MobiDB-lite"/>
    </source>
</evidence>
<feature type="domain" description="Protein kinase" evidence="12">
    <location>
        <begin position="146"/>
        <end position="560"/>
    </location>
</feature>
<evidence type="ECO:0000256" key="3">
    <source>
        <dbReference type="ARBA" id="ARBA00022553"/>
    </source>
</evidence>
<keyword evidence="6 14" id="KW-0418">Kinase</keyword>
<comment type="similarity">
    <text evidence="8">Belongs to the protein kinase superfamily. Ser/Thr protein kinase family. GCN2 subfamily.</text>
</comment>
<dbReference type="Pfam" id="PF22949">
    <property type="entry name" value="HRI2_3H"/>
    <property type="match status" value="1"/>
</dbReference>
<dbReference type="EC" id="2.7.11.1" evidence="1"/>
<evidence type="ECO:0000256" key="2">
    <source>
        <dbReference type="ARBA" id="ARBA00022527"/>
    </source>
</evidence>
<organism evidence="14">
    <name type="scientific">Neodiprion lecontei</name>
    <name type="common">Redheaded pine sawfly</name>
    <dbReference type="NCBI Taxonomy" id="441921"/>
    <lineage>
        <taxon>Eukaryota</taxon>
        <taxon>Metazoa</taxon>
        <taxon>Ecdysozoa</taxon>
        <taxon>Arthropoda</taxon>
        <taxon>Hexapoda</taxon>
        <taxon>Insecta</taxon>
        <taxon>Pterygota</taxon>
        <taxon>Neoptera</taxon>
        <taxon>Endopterygota</taxon>
        <taxon>Hymenoptera</taxon>
        <taxon>Tenthredinoidea</taxon>
        <taxon>Diprionidae</taxon>
        <taxon>Diprioninae</taxon>
        <taxon>Neodiprion</taxon>
    </lineage>
</organism>
<dbReference type="InParanoid" id="A0A6J0B6Q9"/>
<evidence type="ECO:0000256" key="1">
    <source>
        <dbReference type="ARBA" id="ARBA00012513"/>
    </source>
</evidence>
<reference evidence="14" key="1">
    <citation type="submission" date="2025-08" db="UniProtKB">
        <authorList>
            <consortium name="RefSeq"/>
        </authorList>
    </citation>
    <scope>IDENTIFICATION</scope>
    <source>
        <tissue evidence="14">Thorax and Abdomen</tissue>
    </source>
</reference>
<sequence length="598" mass="67821">MDDSVSPENNPWGDLSTVTTFDRGNDTWTTYRMDDCKEVQAGGQVVGRVSPSTSLLVEALIQQLCTLFEGDPVRRNKLYYAICDKLHEMKLIDGSYNMEELELVRSQYQRALFHLVTVARASTGSESALQVPSSLMTEWSRYRHEFEEIGFISKGGFGNVFKARHRLDGTEYAIKKVVVPSCRVQNIMRYLKEVKTLATLNHPNIVPYKGAWIEQTLLVPFVQNASPECSDKYGLHISEKLSCSRSRKNRKNGRANYSSHSEVKINLSKSRKTGGKINKGLHIPSLSISSTNHMDCRMLDSDVDVNIAEKSYSSVVSFRGDYESNKSYSKESSRHLTLDSNSNDEEASEDSESFEESASEQQICQYNSKMNQNLYTLYIQMALCERTLREWLDDRVEPVSQPLVTVILTQILSGLDYIHSRGVVHHDIKPSNIFISTIDHLTVQLGDFGLACALQKKNHHSVFGTHMYAAPEQLRGKCNPKSDIFSLGIVLLELIMLMKTRMERSKIIGALQAGQIPDTLKMNHPKWAFILSQLVQTDPNARPTTKQLLQELSEDKDLMIAKLRNDNNEKSIIIQKQQSKLEQQELEIARLKKLLENS</sequence>
<evidence type="ECO:0000256" key="7">
    <source>
        <dbReference type="ARBA" id="ARBA00022840"/>
    </source>
</evidence>
<keyword evidence="14" id="KW-0648">Protein biosynthesis</keyword>
<evidence type="ECO:0000313" key="14">
    <source>
        <dbReference type="RefSeq" id="XP_015509862.1"/>
    </source>
</evidence>
<feature type="compositionally biased region" description="Basic and acidic residues" evidence="11">
    <location>
        <begin position="325"/>
        <end position="337"/>
    </location>
</feature>
<dbReference type="InterPro" id="IPR054521">
    <property type="entry name" value="HRI2_3H"/>
</dbReference>
<evidence type="ECO:0000259" key="12">
    <source>
        <dbReference type="PROSITE" id="PS50011"/>
    </source>
</evidence>
<dbReference type="KEGG" id="nlo:107217022"/>
<dbReference type="GO" id="GO:0005634">
    <property type="term" value="C:nucleus"/>
    <property type="evidence" value="ECO:0007669"/>
    <property type="project" value="TreeGrafter"/>
</dbReference>
<dbReference type="PANTHER" id="PTHR11042:SF187">
    <property type="entry name" value="EUKARYOTIC TRANSLATION INITIATION FACTOR 2-ALPHA KINASE 2"/>
    <property type="match status" value="1"/>
</dbReference>
<feature type="coiled-coil region" evidence="10">
    <location>
        <begin position="549"/>
        <end position="594"/>
    </location>
</feature>
<feature type="region of interest" description="Disordered" evidence="11">
    <location>
        <begin position="325"/>
        <end position="358"/>
    </location>
</feature>
<dbReference type="PROSITE" id="PS50011">
    <property type="entry name" value="PROTEIN_KINASE_DOM"/>
    <property type="match status" value="1"/>
</dbReference>
<dbReference type="OrthoDB" id="1405469at2759"/>
<keyword evidence="7" id="KW-0067">ATP-binding</keyword>
<dbReference type="Pfam" id="PF00069">
    <property type="entry name" value="Pkinase"/>
    <property type="match status" value="2"/>
</dbReference>
<keyword evidence="13" id="KW-1185">Reference proteome</keyword>
<proteinExistence type="inferred from homology"/>
<dbReference type="GeneID" id="107217022"/>
<dbReference type="SMART" id="SM00220">
    <property type="entry name" value="S_TKc"/>
    <property type="match status" value="1"/>
</dbReference>
<dbReference type="PANTHER" id="PTHR11042">
    <property type="entry name" value="EUKARYOTIC TRANSLATION INITIATION FACTOR 2-ALPHA KINASE EIF2-ALPHA KINASE -RELATED"/>
    <property type="match status" value="1"/>
</dbReference>
<name>A0A6J0B6Q9_NEOLC</name>
<dbReference type="Gene3D" id="3.30.200.20">
    <property type="entry name" value="Phosphorylase Kinase, domain 1"/>
    <property type="match status" value="1"/>
</dbReference>
<dbReference type="SUPFAM" id="SSF56112">
    <property type="entry name" value="Protein kinase-like (PK-like)"/>
    <property type="match status" value="1"/>
</dbReference>
<dbReference type="GO" id="GO:0005737">
    <property type="term" value="C:cytoplasm"/>
    <property type="evidence" value="ECO:0007669"/>
    <property type="project" value="TreeGrafter"/>
</dbReference>
<evidence type="ECO:0000256" key="10">
    <source>
        <dbReference type="SAM" id="Coils"/>
    </source>
</evidence>
<keyword evidence="2" id="KW-0723">Serine/threonine-protein kinase</keyword>
<keyword evidence="14" id="KW-0396">Initiation factor</keyword>
<evidence type="ECO:0000256" key="5">
    <source>
        <dbReference type="ARBA" id="ARBA00022741"/>
    </source>
</evidence>
<dbReference type="InterPro" id="IPR011009">
    <property type="entry name" value="Kinase-like_dom_sf"/>
</dbReference>
<keyword evidence="10" id="KW-0175">Coiled coil</keyword>
<dbReference type="GO" id="GO:0004694">
    <property type="term" value="F:eukaryotic translation initiation factor 2alpha kinase activity"/>
    <property type="evidence" value="ECO:0007669"/>
    <property type="project" value="TreeGrafter"/>
</dbReference>
<accession>A0A6J0B6Q9</accession>
<evidence type="ECO:0000256" key="4">
    <source>
        <dbReference type="ARBA" id="ARBA00022679"/>
    </source>
</evidence>
<dbReference type="RefSeq" id="XP_015509862.1">
    <property type="nucleotide sequence ID" value="XM_015654376.2"/>
</dbReference>